<comment type="caution">
    <text evidence="2">The sequence shown here is derived from an EMBL/GenBank/DDBJ whole genome shotgun (WGS) entry which is preliminary data.</text>
</comment>
<sequence length="605" mass="67496">MALIGVFPRGSPAYPCPFIPTPLHTHSTVIGSRDLDAGGIEGWKVVASFSTQDRHTTFFPRSALDEIRAKAISDKNTQDSLNRTSEKLLPTADHSHPAAYEKVPSTEQPQQYLDSSRYKQNRNKQTEQKYDYYRLFTIWVSSPRCLIRGLCTCASKVKKRVSDTGDTNTHAQRLIAPTRNACSVSVLTLHCLDLCVFTIVGKARNTIPFSKIAVHSVRRAARQDEEENWIVSNPKLLVGRENRLYNDPSHPSVSQVTNSQSEVAINFTRPSVQVLELPRAAYIWVARRADECRVADLCRRSDRDVGWTLARAESRGGSQKTADNPQGLIVGGRGATIAGEFHGYTTNHDYRGRSSVVVRIFASRQGETGSIPRWVAPGFPHEGSAGFLEGFPFPPVFAFWHCSILTSFHPTSALKTSIVPKYESLRVGWTPRGAPVSKVKKRERAIRATQTRNSRASSLLRARRAVFPSDPIGHQKNSRNAPRRVVQSRPNRIARTFLPYDTKFHLSGVTNLRWHFSPAGPDEILCSVIFYFVRRAVVAERLACLPPTRANRVQSPAGSLPDFRKWESRRRMPLVGGFSRGSPVSSRPFNPALLHSQLPSPSSAL</sequence>
<feature type="region of interest" description="Disordered" evidence="1">
    <location>
        <begin position="75"/>
        <end position="110"/>
    </location>
</feature>
<evidence type="ECO:0000256" key="1">
    <source>
        <dbReference type="SAM" id="MobiDB-lite"/>
    </source>
</evidence>
<accession>A0ABQ9G3V9</accession>
<gene>
    <name evidence="2" type="ORF">PR048_033562</name>
</gene>
<evidence type="ECO:0000313" key="3">
    <source>
        <dbReference type="Proteomes" id="UP001159363"/>
    </source>
</evidence>
<evidence type="ECO:0000313" key="2">
    <source>
        <dbReference type="EMBL" id="KAJ8866038.1"/>
    </source>
</evidence>
<reference evidence="2 3" key="1">
    <citation type="submission" date="2023-02" db="EMBL/GenBank/DDBJ databases">
        <title>LHISI_Scaffold_Assembly.</title>
        <authorList>
            <person name="Stuart O.P."/>
            <person name="Cleave R."/>
            <person name="Magrath M.J.L."/>
            <person name="Mikheyev A.S."/>
        </authorList>
    </citation>
    <scope>NUCLEOTIDE SEQUENCE [LARGE SCALE GENOMIC DNA]</scope>
    <source>
        <strain evidence="2">Daus_M_001</strain>
        <tissue evidence="2">Leg muscle</tissue>
    </source>
</reference>
<dbReference type="EMBL" id="JARBHB010000017">
    <property type="protein sequence ID" value="KAJ8866038.1"/>
    <property type="molecule type" value="Genomic_DNA"/>
</dbReference>
<name>A0ABQ9G3V9_9NEOP</name>
<keyword evidence="3" id="KW-1185">Reference proteome</keyword>
<proteinExistence type="predicted"/>
<protein>
    <submittedName>
        <fullName evidence="2">Uncharacterized protein</fullName>
    </submittedName>
</protein>
<dbReference type="Proteomes" id="UP001159363">
    <property type="component" value="Chromosome 16"/>
</dbReference>
<organism evidence="2 3">
    <name type="scientific">Dryococelus australis</name>
    <dbReference type="NCBI Taxonomy" id="614101"/>
    <lineage>
        <taxon>Eukaryota</taxon>
        <taxon>Metazoa</taxon>
        <taxon>Ecdysozoa</taxon>
        <taxon>Arthropoda</taxon>
        <taxon>Hexapoda</taxon>
        <taxon>Insecta</taxon>
        <taxon>Pterygota</taxon>
        <taxon>Neoptera</taxon>
        <taxon>Polyneoptera</taxon>
        <taxon>Phasmatodea</taxon>
        <taxon>Verophasmatodea</taxon>
        <taxon>Anareolatae</taxon>
        <taxon>Phasmatidae</taxon>
        <taxon>Eurycanthinae</taxon>
        <taxon>Dryococelus</taxon>
    </lineage>
</organism>